<feature type="compositionally biased region" description="Low complexity" evidence="1">
    <location>
        <begin position="217"/>
        <end position="237"/>
    </location>
</feature>
<dbReference type="AlphaFoldDB" id="A0A6A4IBD0"/>
<evidence type="ECO:0000256" key="1">
    <source>
        <dbReference type="SAM" id="MobiDB-lite"/>
    </source>
</evidence>
<gene>
    <name evidence="2" type="ORF">BT96DRAFT_281275</name>
</gene>
<dbReference type="EMBL" id="ML769404">
    <property type="protein sequence ID" value="KAE9406104.1"/>
    <property type="molecule type" value="Genomic_DNA"/>
</dbReference>
<protein>
    <recommendedName>
        <fullName evidence="4">Copper-fist domain-containing protein</fullName>
    </recommendedName>
</protein>
<accession>A0A6A4IBD0</accession>
<evidence type="ECO:0000313" key="3">
    <source>
        <dbReference type="Proteomes" id="UP000799118"/>
    </source>
</evidence>
<reference evidence="2" key="1">
    <citation type="journal article" date="2019" name="Environ. Microbiol.">
        <title>Fungal ecological strategies reflected in gene transcription - a case study of two litter decomposers.</title>
        <authorList>
            <person name="Barbi F."/>
            <person name="Kohler A."/>
            <person name="Barry K."/>
            <person name="Baskaran P."/>
            <person name="Daum C."/>
            <person name="Fauchery L."/>
            <person name="Ihrmark K."/>
            <person name="Kuo A."/>
            <person name="LaButti K."/>
            <person name="Lipzen A."/>
            <person name="Morin E."/>
            <person name="Grigoriev I.V."/>
            <person name="Henrissat B."/>
            <person name="Lindahl B."/>
            <person name="Martin F."/>
        </authorList>
    </citation>
    <scope>NUCLEOTIDE SEQUENCE</scope>
    <source>
        <strain evidence="2">JB14</strain>
    </source>
</reference>
<dbReference type="OrthoDB" id="5600085at2759"/>
<organism evidence="2 3">
    <name type="scientific">Gymnopus androsaceus JB14</name>
    <dbReference type="NCBI Taxonomy" id="1447944"/>
    <lineage>
        <taxon>Eukaryota</taxon>
        <taxon>Fungi</taxon>
        <taxon>Dikarya</taxon>
        <taxon>Basidiomycota</taxon>
        <taxon>Agaricomycotina</taxon>
        <taxon>Agaricomycetes</taxon>
        <taxon>Agaricomycetidae</taxon>
        <taxon>Agaricales</taxon>
        <taxon>Marasmiineae</taxon>
        <taxon>Omphalotaceae</taxon>
        <taxon>Gymnopus</taxon>
    </lineage>
</organism>
<sequence>MSTGGECHCAKATSRGAKRKAIEPRAAAASCSSESLVSLDNQRSSNHAPTRMPEYRHVLPKPSLGPLARHNPHHHESTLYSPYGRAYDHARPHHPDLHQHSSRPNVELPHDRNAQCSFAHYTVDKIPSQEPYGFGGAEIEAWNAFQAATSTDVPDDGGACPTAQPMGSEANTCPAYPNSQSDLPPNTALSIYKDDTGVIDAWIKHMENPLPSLESTSPSDIQSLDDSSSSPSYSEPPQLFCSSGGSEDIGSLVGRIRTLDDLPSTFDDMEHAAELNCLDPVLFSFSSEIPPSLHFGSVSTSALDSMLGMGSLAADLVNVFHRSRSGSTSTSELSSSESDAGESSVVNGDIASLSLFYLHGGPSGRAYSAYGACSSTSSLPDTLGYF</sequence>
<proteinExistence type="predicted"/>
<name>A0A6A4IBD0_9AGAR</name>
<keyword evidence="3" id="KW-1185">Reference proteome</keyword>
<dbReference type="Proteomes" id="UP000799118">
    <property type="component" value="Unassembled WGS sequence"/>
</dbReference>
<feature type="region of interest" description="Disordered" evidence="1">
    <location>
        <begin position="153"/>
        <end position="183"/>
    </location>
</feature>
<feature type="region of interest" description="Disordered" evidence="1">
    <location>
        <begin position="1"/>
        <end position="78"/>
    </location>
</feature>
<feature type="region of interest" description="Disordered" evidence="1">
    <location>
        <begin position="210"/>
        <end position="240"/>
    </location>
</feature>
<evidence type="ECO:0000313" key="2">
    <source>
        <dbReference type="EMBL" id="KAE9406104.1"/>
    </source>
</evidence>
<feature type="compositionally biased region" description="Polar residues" evidence="1">
    <location>
        <begin position="30"/>
        <end position="48"/>
    </location>
</feature>
<evidence type="ECO:0008006" key="4">
    <source>
        <dbReference type="Google" id="ProtNLM"/>
    </source>
</evidence>